<evidence type="ECO:0000256" key="3">
    <source>
        <dbReference type="SAM" id="MobiDB-lite"/>
    </source>
</evidence>
<evidence type="ECO:0000256" key="1">
    <source>
        <dbReference type="ARBA" id="ARBA00009947"/>
    </source>
</evidence>
<dbReference type="Pfam" id="PF00956">
    <property type="entry name" value="NAP"/>
    <property type="match status" value="1"/>
</dbReference>
<dbReference type="GO" id="GO:0005634">
    <property type="term" value="C:nucleus"/>
    <property type="evidence" value="ECO:0007669"/>
    <property type="project" value="InterPro"/>
</dbReference>
<proteinExistence type="inferred from homology"/>
<dbReference type="InterPro" id="IPR037231">
    <property type="entry name" value="NAP-like_sf"/>
</dbReference>
<dbReference type="EMBL" id="CP014586">
    <property type="protein sequence ID" value="ANZ76708.1"/>
    <property type="molecule type" value="Genomic_DNA"/>
</dbReference>
<evidence type="ECO:0000256" key="2">
    <source>
        <dbReference type="RuleBase" id="RU003876"/>
    </source>
</evidence>
<dbReference type="GO" id="GO:0006334">
    <property type="term" value="P:nucleosome assembly"/>
    <property type="evidence" value="ECO:0007669"/>
    <property type="project" value="InterPro"/>
</dbReference>
<dbReference type="OrthoDB" id="19419at2759"/>
<dbReference type="SUPFAM" id="SSF143113">
    <property type="entry name" value="NAP-like"/>
    <property type="match status" value="1"/>
</dbReference>
<organism evidence="4 5">
    <name type="scientific">Komagataella pastoris</name>
    <name type="common">Yeast</name>
    <name type="synonym">Pichia pastoris</name>
    <dbReference type="NCBI Taxonomy" id="4922"/>
    <lineage>
        <taxon>Eukaryota</taxon>
        <taxon>Fungi</taxon>
        <taxon>Dikarya</taxon>
        <taxon>Ascomycota</taxon>
        <taxon>Saccharomycotina</taxon>
        <taxon>Pichiomycetes</taxon>
        <taxon>Pichiales</taxon>
        <taxon>Pichiaceae</taxon>
        <taxon>Komagataella</taxon>
    </lineage>
</organism>
<name>A0A1B2JFW7_PICPA</name>
<gene>
    <name evidence="4" type="primary">VPS75</name>
    <name evidence="4" type="ORF">ATY40_BA7503896</name>
</gene>
<keyword evidence="5" id="KW-1185">Reference proteome</keyword>
<reference evidence="4 5" key="1">
    <citation type="submission" date="2016-02" db="EMBL/GenBank/DDBJ databases">
        <title>Comparative genomic and transcriptomic foundation for Pichia pastoris.</title>
        <authorList>
            <person name="Love K.R."/>
            <person name="Shah K.A."/>
            <person name="Whittaker C.A."/>
            <person name="Wu J."/>
            <person name="Bartlett M.C."/>
            <person name="Ma D."/>
            <person name="Leeson R.L."/>
            <person name="Priest M."/>
            <person name="Young S.K."/>
            <person name="Love J.C."/>
        </authorList>
    </citation>
    <scope>NUCLEOTIDE SEQUENCE [LARGE SCALE GENOMIC DNA]</scope>
    <source>
        <strain evidence="4 5">ATCC 28485</strain>
    </source>
</reference>
<feature type="compositionally biased region" description="Acidic residues" evidence="3">
    <location>
        <begin position="199"/>
        <end position="234"/>
    </location>
</feature>
<dbReference type="Proteomes" id="UP000094565">
    <property type="component" value="Chromosome 3"/>
</dbReference>
<dbReference type="InterPro" id="IPR002164">
    <property type="entry name" value="NAP_family"/>
</dbReference>
<comment type="similarity">
    <text evidence="1 2">Belongs to the nucleosome assembly protein (NAP) family.</text>
</comment>
<dbReference type="AlphaFoldDB" id="A0A1B2JFW7"/>
<sequence length="245" mass="29261">MEKVEREVEQFKVRKTKDIYLKRQELTKQIPKYWFIVLSEHDDFSEYIQTDDLRFLESITDIYVDWDLENSRNFFITIAFDNSDNKITTQVVTKHFKSEIDEDTNQEKLVSEPASIQWPKDYDTINPSKIIDKKSVEGKKNYRKGMKTFFAWFSWTGKRAGKEFRSGEELTRALVEDIFPYSTKYYTQACLTGQTEGDSSSEELDVSDEEVDEKDEEDEEEEEQEEEEEEEEEEEKHRTKKPRIN</sequence>
<accession>A0A1B2JFW7</accession>
<dbReference type="PANTHER" id="PTHR11875">
    <property type="entry name" value="TESTIS-SPECIFIC Y-ENCODED PROTEIN"/>
    <property type="match status" value="1"/>
</dbReference>
<protein>
    <submittedName>
        <fullName evidence="4">BA75_03896T0</fullName>
    </submittedName>
</protein>
<dbReference type="Gene3D" id="3.30.1120.90">
    <property type="entry name" value="Nucleosome assembly protein"/>
    <property type="match status" value="1"/>
</dbReference>
<evidence type="ECO:0000313" key="4">
    <source>
        <dbReference type="EMBL" id="ANZ76708.1"/>
    </source>
</evidence>
<evidence type="ECO:0000313" key="5">
    <source>
        <dbReference type="Proteomes" id="UP000094565"/>
    </source>
</evidence>
<feature type="region of interest" description="Disordered" evidence="3">
    <location>
        <begin position="193"/>
        <end position="245"/>
    </location>
</feature>